<organism evidence="1 2">
    <name type="scientific">Rhizobium herbae</name>
    <dbReference type="NCBI Taxonomy" id="508661"/>
    <lineage>
        <taxon>Bacteria</taxon>
        <taxon>Pseudomonadati</taxon>
        <taxon>Pseudomonadota</taxon>
        <taxon>Alphaproteobacteria</taxon>
        <taxon>Hyphomicrobiales</taxon>
        <taxon>Rhizobiaceae</taxon>
        <taxon>Rhizobium/Agrobacterium group</taxon>
        <taxon>Rhizobium</taxon>
    </lineage>
</organism>
<dbReference type="RefSeq" id="WP_209857271.1">
    <property type="nucleotide sequence ID" value="NZ_JAGGJV010000015.1"/>
</dbReference>
<evidence type="ECO:0000313" key="2">
    <source>
        <dbReference type="Proteomes" id="UP000823786"/>
    </source>
</evidence>
<proteinExistence type="predicted"/>
<gene>
    <name evidence="1" type="ORF">J2Z75_005767</name>
</gene>
<dbReference type="Proteomes" id="UP000823786">
    <property type="component" value="Unassembled WGS sequence"/>
</dbReference>
<reference evidence="1 2" key="1">
    <citation type="submission" date="2021-03" db="EMBL/GenBank/DDBJ databases">
        <title>Genomic Encyclopedia of Type Strains, Phase IV (KMG-IV): sequencing the most valuable type-strain genomes for metagenomic binning, comparative biology and taxonomic classification.</title>
        <authorList>
            <person name="Goeker M."/>
        </authorList>
    </citation>
    <scope>NUCLEOTIDE SEQUENCE [LARGE SCALE GENOMIC DNA]</scope>
    <source>
        <strain evidence="1 2">DSM 26427</strain>
    </source>
</reference>
<comment type="caution">
    <text evidence="1">The sequence shown here is derived from an EMBL/GenBank/DDBJ whole genome shotgun (WGS) entry which is preliminary data.</text>
</comment>
<accession>A0ABS4EWS2</accession>
<sequence>MPHFVFGSLTDHHEEKVRTAAQVAISARGCWFGDAIPFLAANLTDWRATEILRRNSRVFGDGAMLRASGL</sequence>
<dbReference type="EMBL" id="JAGGJV010000015">
    <property type="protein sequence ID" value="MBP1862236.1"/>
    <property type="molecule type" value="Genomic_DNA"/>
</dbReference>
<evidence type="ECO:0000313" key="1">
    <source>
        <dbReference type="EMBL" id="MBP1862236.1"/>
    </source>
</evidence>
<name>A0ABS4EWS2_9HYPH</name>
<protein>
    <submittedName>
        <fullName evidence="1">Uncharacterized protein</fullName>
    </submittedName>
</protein>
<keyword evidence="2" id="KW-1185">Reference proteome</keyword>